<dbReference type="InterPro" id="IPR011009">
    <property type="entry name" value="Kinase-like_dom_sf"/>
</dbReference>
<proteinExistence type="predicted"/>
<dbReference type="Pfam" id="PF10009">
    <property type="entry name" value="DUF2252"/>
    <property type="match status" value="1"/>
</dbReference>
<dbReference type="Proteomes" id="UP001603013">
    <property type="component" value="Unassembled WGS sequence"/>
</dbReference>
<gene>
    <name evidence="1" type="ORF">ACF05T_01440</name>
</gene>
<dbReference type="EMBL" id="JBIBSM010000001">
    <property type="protein sequence ID" value="MFF8274770.1"/>
    <property type="molecule type" value="Genomic_DNA"/>
</dbReference>
<dbReference type="PANTHER" id="PTHR39441">
    <property type="entry name" value="DUF2252 DOMAIN-CONTAINING PROTEIN"/>
    <property type="match status" value="1"/>
</dbReference>
<comment type="caution">
    <text evidence="1">The sequence shown here is derived from an EMBL/GenBank/DDBJ whole genome shotgun (WGS) entry which is preliminary data.</text>
</comment>
<protein>
    <submittedName>
        <fullName evidence="1">DUF2252 domain-containing protein</fullName>
    </submittedName>
</protein>
<reference evidence="1 2" key="1">
    <citation type="submission" date="2024-10" db="EMBL/GenBank/DDBJ databases">
        <title>The Natural Products Discovery Center: Release of the First 8490 Sequenced Strains for Exploring Actinobacteria Biosynthetic Diversity.</title>
        <authorList>
            <person name="Kalkreuter E."/>
            <person name="Kautsar S.A."/>
            <person name="Yang D."/>
            <person name="Bader C.D."/>
            <person name="Teijaro C.N."/>
            <person name="Fluegel L."/>
            <person name="Davis C.M."/>
            <person name="Simpson J.R."/>
            <person name="Lauterbach L."/>
            <person name="Steele A.D."/>
            <person name="Gui C."/>
            <person name="Meng S."/>
            <person name="Li G."/>
            <person name="Viehrig K."/>
            <person name="Ye F."/>
            <person name="Su P."/>
            <person name="Kiefer A.F."/>
            <person name="Nichols A."/>
            <person name="Cepeda A.J."/>
            <person name="Yan W."/>
            <person name="Fan B."/>
            <person name="Jiang Y."/>
            <person name="Adhikari A."/>
            <person name="Zheng C.-J."/>
            <person name="Schuster L."/>
            <person name="Cowan T.M."/>
            <person name="Smanski M.J."/>
            <person name="Chevrette M.G."/>
            <person name="De Carvalho L.P.S."/>
            <person name="Shen B."/>
        </authorList>
    </citation>
    <scope>NUCLEOTIDE SEQUENCE [LARGE SCALE GENOMIC DNA]</scope>
    <source>
        <strain evidence="1 2">NPDC015755</strain>
    </source>
</reference>
<dbReference type="SUPFAM" id="SSF56112">
    <property type="entry name" value="Protein kinase-like (PK-like)"/>
    <property type="match status" value="1"/>
</dbReference>
<dbReference type="InterPro" id="IPR018721">
    <property type="entry name" value="DUF2252"/>
</dbReference>
<accession>A0ABW6Y4S4</accession>
<dbReference type="PANTHER" id="PTHR39441:SF1">
    <property type="entry name" value="DUF2252 DOMAIN-CONTAINING PROTEIN"/>
    <property type="match status" value="1"/>
</dbReference>
<evidence type="ECO:0000313" key="2">
    <source>
        <dbReference type="Proteomes" id="UP001603013"/>
    </source>
</evidence>
<sequence>MSVPQPTAEQRGEHILAVFDTAFGELLAADPAAFRVKFRKMAGSAFAFYRGTASLFYADLEQERHGGPYLDERTGRVWIHGDLHAENFGTYMDATGRLIFNVNDFDEAYVGPFTWDLKRLSASLALIGYTKALSDEQITELVRIYAAAYRERIHALATGAKNDEVPPFTLDTAEGPLLDTLRDARSLTRFGLLDSMTEIRDFERRFSSGGGSIELDAASRYKVLAAFDGYLETLPESSLTRPDSYRVKDVVGRRGIGIGSAGLPSYNILLEGNSDALENDVVIYMKQAQTPAVSRHVTDAAVREYFQHEGHRTVISQRALQAHADPWLGWTELDGSGQLVAEVSPYAVDLDWSDIDDPEEIAATVADLGRATATMHAAADDSSGHSLVPFSTERAIDAAIAADEEGFAELLVDFAHTYGARARADHQIFVDLFRNGRIPGL</sequence>
<keyword evidence="2" id="KW-1185">Reference proteome</keyword>
<organism evidence="1 2">
    <name type="scientific">Streptomyces lateritius</name>
    <dbReference type="NCBI Taxonomy" id="67313"/>
    <lineage>
        <taxon>Bacteria</taxon>
        <taxon>Bacillati</taxon>
        <taxon>Actinomycetota</taxon>
        <taxon>Actinomycetes</taxon>
        <taxon>Kitasatosporales</taxon>
        <taxon>Streptomycetaceae</taxon>
        <taxon>Streptomyces</taxon>
    </lineage>
</organism>
<evidence type="ECO:0000313" key="1">
    <source>
        <dbReference type="EMBL" id="MFF8274770.1"/>
    </source>
</evidence>
<dbReference type="RefSeq" id="WP_391932589.1">
    <property type="nucleotide sequence ID" value="NZ_JBIBSM010000001.1"/>
</dbReference>
<name>A0ABW6Y4S4_9ACTN</name>